<dbReference type="InterPro" id="IPR036908">
    <property type="entry name" value="RlpA-like_sf"/>
</dbReference>
<evidence type="ECO:0000256" key="1">
    <source>
        <dbReference type="ARBA" id="ARBA00022729"/>
    </source>
</evidence>
<dbReference type="OrthoDB" id="623670at2759"/>
<dbReference type="EMBL" id="CALLCH030000018">
    <property type="protein sequence ID" value="CAI4218875.1"/>
    <property type="molecule type" value="Genomic_DNA"/>
</dbReference>
<dbReference type="Gene3D" id="2.40.40.10">
    <property type="entry name" value="RlpA-like domain"/>
    <property type="match status" value="1"/>
</dbReference>
<organism evidence="4 5">
    <name type="scientific">Parascedosporium putredinis</name>
    <dbReference type="NCBI Taxonomy" id="1442378"/>
    <lineage>
        <taxon>Eukaryota</taxon>
        <taxon>Fungi</taxon>
        <taxon>Dikarya</taxon>
        <taxon>Ascomycota</taxon>
        <taxon>Pezizomycotina</taxon>
        <taxon>Sordariomycetes</taxon>
        <taxon>Hypocreomycetidae</taxon>
        <taxon>Microascales</taxon>
        <taxon>Microascaceae</taxon>
        <taxon>Parascedosporium</taxon>
    </lineage>
</organism>
<dbReference type="InterPro" id="IPR009009">
    <property type="entry name" value="RlpA-like_DPBB"/>
</dbReference>
<feature type="domain" description="RlpA-like protein double-psi beta-barrel" evidence="3">
    <location>
        <begin position="88"/>
        <end position="162"/>
    </location>
</feature>
<dbReference type="AlphaFoldDB" id="A0A9P1MDG9"/>
<dbReference type="InterPro" id="IPR051477">
    <property type="entry name" value="Expansin_CellWall"/>
</dbReference>
<dbReference type="PANTHER" id="PTHR31836:SF28">
    <property type="entry name" value="SRCR DOMAIN-CONTAINING PROTEIN-RELATED"/>
    <property type="match status" value="1"/>
</dbReference>
<gene>
    <name evidence="4" type="ORF">PPNO1_LOCUS8448</name>
</gene>
<keyword evidence="2" id="KW-0812">Transmembrane</keyword>
<keyword evidence="5" id="KW-1185">Reference proteome</keyword>
<keyword evidence="2" id="KW-0472">Membrane</keyword>
<dbReference type="Proteomes" id="UP000838763">
    <property type="component" value="Unassembled WGS sequence"/>
</dbReference>
<feature type="transmembrane region" description="Helical" evidence="2">
    <location>
        <begin position="44"/>
        <end position="69"/>
    </location>
</feature>
<keyword evidence="2" id="KW-1133">Transmembrane helix</keyword>
<protein>
    <recommendedName>
        <fullName evidence="3">RlpA-like protein double-psi beta-barrel domain-containing protein</fullName>
    </recommendedName>
</protein>
<reference evidence="4" key="1">
    <citation type="submission" date="2022-11" db="EMBL/GenBank/DDBJ databases">
        <authorList>
            <person name="Scott C."/>
            <person name="Bruce N."/>
        </authorList>
    </citation>
    <scope>NUCLEOTIDE SEQUENCE</scope>
</reference>
<dbReference type="CDD" id="cd22191">
    <property type="entry name" value="DPBB_RlpA_EXP_N-like"/>
    <property type="match status" value="1"/>
</dbReference>
<keyword evidence="1" id="KW-0732">Signal</keyword>
<sequence>MVLTATRRRIQGTPIKESSREPSIDLGTSTNVEAGRYLGLSRNYFLLFVLTPALLVILIALAVGLGVGLSDRGQNLPFPSSDEGPWEGDITYYEPGIGACGKVSKSNEMIVAVRVRRDFVEEGKGPQSVDLTVVDRCTGCEPTDLDMSITAFKKLAREVDGRVLATWTWLN</sequence>
<evidence type="ECO:0000313" key="4">
    <source>
        <dbReference type="EMBL" id="CAI4218875.1"/>
    </source>
</evidence>
<name>A0A9P1MDG9_9PEZI</name>
<evidence type="ECO:0000256" key="2">
    <source>
        <dbReference type="SAM" id="Phobius"/>
    </source>
</evidence>
<dbReference type="SUPFAM" id="SSF50685">
    <property type="entry name" value="Barwin-like endoglucanases"/>
    <property type="match status" value="1"/>
</dbReference>
<evidence type="ECO:0000259" key="3">
    <source>
        <dbReference type="Pfam" id="PF03330"/>
    </source>
</evidence>
<dbReference type="Pfam" id="PF03330">
    <property type="entry name" value="DPBB_1"/>
    <property type="match status" value="1"/>
</dbReference>
<evidence type="ECO:0000313" key="5">
    <source>
        <dbReference type="Proteomes" id="UP000838763"/>
    </source>
</evidence>
<accession>A0A9P1MDG9</accession>
<proteinExistence type="predicted"/>
<comment type="caution">
    <text evidence="4">The sequence shown here is derived from an EMBL/GenBank/DDBJ whole genome shotgun (WGS) entry which is preliminary data.</text>
</comment>
<dbReference type="PANTHER" id="PTHR31836">
    <property type="match status" value="1"/>
</dbReference>